<evidence type="ECO:0000313" key="2">
    <source>
        <dbReference type="Proteomes" id="UP000320231"/>
    </source>
</evidence>
<dbReference type="KEGG" id="hsr:HSBAA_41910"/>
<dbReference type="Proteomes" id="UP000320231">
    <property type="component" value="Chromosome"/>
</dbReference>
<protein>
    <submittedName>
        <fullName evidence="1">Uncharacterized protein</fullName>
    </submittedName>
</protein>
<dbReference type="EMBL" id="AP019514">
    <property type="protein sequence ID" value="BBI62885.1"/>
    <property type="molecule type" value="Genomic_DNA"/>
</dbReference>
<name>A0A455UA37_9GAMM</name>
<sequence>MIRGLNHSPNNQLVRLERAVHWVRLGYQAGPVTIAEAQMHRWIKTAGAELVRQELGIAITEHFQHGNGVATDDVKAAGSNRAATVKQYRAGSGAQASEYSQGVG</sequence>
<organism evidence="1 2">
    <name type="scientific">Vreelandella sulfidaeris</name>
    <dbReference type="NCBI Taxonomy" id="115553"/>
    <lineage>
        <taxon>Bacteria</taxon>
        <taxon>Pseudomonadati</taxon>
        <taxon>Pseudomonadota</taxon>
        <taxon>Gammaproteobacteria</taxon>
        <taxon>Oceanospirillales</taxon>
        <taxon>Halomonadaceae</taxon>
        <taxon>Vreelandella</taxon>
    </lineage>
</organism>
<evidence type="ECO:0000313" key="1">
    <source>
        <dbReference type="EMBL" id="BBI62885.1"/>
    </source>
</evidence>
<dbReference type="AlphaFoldDB" id="A0A455UA37"/>
<proteinExistence type="predicted"/>
<reference evidence="1 2" key="1">
    <citation type="journal article" date="2019" name="Microbiol. Resour. Announc.">
        <title>Complete Genome Sequence of Halomonas sulfidaeris Strain Esulfide1 Isolated from a Metal Sulfide Rock at a Depth of 2,200 Meters, Obtained Using Nanopore Sequencing.</title>
        <authorList>
            <person name="Saito M."/>
            <person name="Nishigata A."/>
            <person name="Galipon J."/>
            <person name="Arakawa K."/>
        </authorList>
    </citation>
    <scope>NUCLEOTIDE SEQUENCE [LARGE SCALE GENOMIC DNA]</scope>
    <source>
        <strain evidence="1 2">ATCC BAA-803</strain>
    </source>
</reference>
<accession>A0A455UA37</accession>
<gene>
    <name evidence="1" type="ORF">HSBAA_41910</name>
</gene>